<feature type="domain" description="C2" evidence="3">
    <location>
        <begin position="62"/>
        <end position="180"/>
    </location>
</feature>
<dbReference type="PANTHER" id="PTHR12157">
    <property type="entry name" value="REGULATING SYNAPTIC MEMBRANE EXOCYTOSIS PROTEIN"/>
    <property type="match status" value="1"/>
</dbReference>
<dbReference type="GO" id="GO:0031267">
    <property type="term" value="F:small GTPase binding"/>
    <property type="evidence" value="ECO:0007669"/>
    <property type="project" value="InterPro"/>
</dbReference>
<reference evidence="4" key="1">
    <citation type="submission" date="2022-07" db="EMBL/GenBank/DDBJ databases">
        <authorList>
            <person name="Trinca V."/>
            <person name="Uliana J.V.C."/>
            <person name="Torres T.T."/>
            <person name="Ward R.J."/>
            <person name="Monesi N."/>
        </authorList>
    </citation>
    <scope>NUCLEOTIDE SEQUENCE</scope>
    <source>
        <strain evidence="4">HSMRA1968</strain>
        <tissue evidence="4">Whole embryos</tissue>
    </source>
</reference>
<dbReference type="GO" id="GO:0042734">
    <property type="term" value="C:presynaptic membrane"/>
    <property type="evidence" value="ECO:0007669"/>
    <property type="project" value="TreeGrafter"/>
</dbReference>
<dbReference type="OrthoDB" id="10059918at2759"/>
<evidence type="ECO:0000313" key="4">
    <source>
        <dbReference type="EMBL" id="KAJ6643525.1"/>
    </source>
</evidence>
<dbReference type="GO" id="GO:0042391">
    <property type="term" value="P:regulation of membrane potential"/>
    <property type="evidence" value="ECO:0007669"/>
    <property type="project" value="TreeGrafter"/>
</dbReference>
<gene>
    <name evidence="4" type="primary">Rims2_0</name>
    <name evidence="4" type="ORF">Bhyg_08487</name>
</gene>
<evidence type="ECO:0000313" key="5">
    <source>
        <dbReference type="Proteomes" id="UP001151699"/>
    </source>
</evidence>
<evidence type="ECO:0000256" key="1">
    <source>
        <dbReference type="ARBA" id="ARBA00023018"/>
    </source>
</evidence>
<proteinExistence type="predicted"/>
<dbReference type="GO" id="GO:0048791">
    <property type="term" value="P:calcium ion-regulated exocytosis of neurotransmitter"/>
    <property type="evidence" value="ECO:0007669"/>
    <property type="project" value="TreeGrafter"/>
</dbReference>
<keyword evidence="5" id="KW-1185">Reference proteome</keyword>
<dbReference type="PANTHER" id="PTHR12157:SF24">
    <property type="entry name" value="FIFE, ISOFORM D"/>
    <property type="match status" value="1"/>
</dbReference>
<dbReference type="InterPro" id="IPR035892">
    <property type="entry name" value="C2_domain_sf"/>
</dbReference>
<dbReference type="AlphaFoldDB" id="A0A9Q0S4V4"/>
<dbReference type="Pfam" id="PF00168">
    <property type="entry name" value="C2"/>
    <property type="match status" value="1"/>
</dbReference>
<dbReference type="Gene3D" id="2.60.40.150">
    <property type="entry name" value="C2 domain"/>
    <property type="match status" value="1"/>
</dbReference>
<organism evidence="4 5">
    <name type="scientific">Pseudolycoriella hygida</name>
    <dbReference type="NCBI Taxonomy" id="35572"/>
    <lineage>
        <taxon>Eukaryota</taxon>
        <taxon>Metazoa</taxon>
        <taxon>Ecdysozoa</taxon>
        <taxon>Arthropoda</taxon>
        <taxon>Hexapoda</taxon>
        <taxon>Insecta</taxon>
        <taxon>Pterygota</taxon>
        <taxon>Neoptera</taxon>
        <taxon>Endopterygota</taxon>
        <taxon>Diptera</taxon>
        <taxon>Nematocera</taxon>
        <taxon>Sciaroidea</taxon>
        <taxon>Sciaridae</taxon>
        <taxon>Pseudolycoriella</taxon>
    </lineage>
</organism>
<comment type="caution">
    <text evidence="4">The sequence shown here is derived from an EMBL/GenBank/DDBJ whole genome shotgun (WGS) entry which is preliminary data.</text>
</comment>
<sequence length="196" mass="22100">MEISERNLGMIVNKLSPEEERTPKWKGSGSLSKNLIITPTEPNVVLGPGQIQPKGYRLTCGRYGELRLAFFKMKGTIEVEVISARNIVSADCETPPDTYVKCYLRDGDRLRHKKKTRVVRHAAEPLYKQTLKYQTADVFGRNLVIMVWQRCVGFEHNQGLGGAEISLDKLNWSKPAGGWYVLFPMHSFGSDSNDSP</sequence>
<dbReference type="GO" id="GO:0044325">
    <property type="term" value="F:transmembrane transporter binding"/>
    <property type="evidence" value="ECO:0007669"/>
    <property type="project" value="TreeGrafter"/>
</dbReference>
<name>A0A9Q0S4V4_9DIPT</name>
<comment type="subcellular location">
    <subcellularLocation>
        <location evidence="2">Synapse</location>
    </subcellularLocation>
</comment>
<dbReference type="PROSITE" id="PS50004">
    <property type="entry name" value="C2"/>
    <property type="match status" value="1"/>
</dbReference>
<dbReference type="FunFam" id="2.60.40.150:FF:000257">
    <property type="entry name" value="Uncharacterized protein, isoform B"/>
    <property type="match status" value="1"/>
</dbReference>
<dbReference type="GO" id="GO:0048788">
    <property type="term" value="C:cytoskeleton of presynaptic active zone"/>
    <property type="evidence" value="ECO:0007669"/>
    <property type="project" value="TreeGrafter"/>
</dbReference>
<evidence type="ECO:0000259" key="3">
    <source>
        <dbReference type="PROSITE" id="PS50004"/>
    </source>
</evidence>
<dbReference type="GO" id="GO:0050806">
    <property type="term" value="P:positive regulation of synaptic transmission"/>
    <property type="evidence" value="ECO:0007669"/>
    <property type="project" value="TreeGrafter"/>
</dbReference>
<dbReference type="EMBL" id="WJQU01000002">
    <property type="protein sequence ID" value="KAJ6643525.1"/>
    <property type="molecule type" value="Genomic_DNA"/>
</dbReference>
<dbReference type="SUPFAM" id="SSF49562">
    <property type="entry name" value="C2 domain (Calcium/lipid-binding domain, CaLB)"/>
    <property type="match status" value="1"/>
</dbReference>
<keyword evidence="1" id="KW-0770">Synapse</keyword>
<evidence type="ECO:0000256" key="2">
    <source>
        <dbReference type="ARBA" id="ARBA00034103"/>
    </source>
</evidence>
<dbReference type="InterPro" id="IPR039032">
    <property type="entry name" value="Rim-like"/>
</dbReference>
<dbReference type="InterPro" id="IPR000008">
    <property type="entry name" value="C2_dom"/>
</dbReference>
<dbReference type="GO" id="GO:0048167">
    <property type="term" value="P:regulation of synaptic plasticity"/>
    <property type="evidence" value="ECO:0007669"/>
    <property type="project" value="TreeGrafter"/>
</dbReference>
<dbReference type="Proteomes" id="UP001151699">
    <property type="component" value="Chromosome B"/>
</dbReference>
<dbReference type="SMART" id="SM00239">
    <property type="entry name" value="C2"/>
    <property type="match status" value="1"/>
</dbReference>
<accession>A0A9Q0S4V4</accession>
<protein>
    <submittedName>
        <fullName evidence="4">Regulating synaptic membrane exocytosis protein 2</fullName>
    </submittedName>
</protein>